<keyword evidence="4 6" id="KW-1133">Transmembrane helix</keyword>
<evidence type="ECO:0000256" key="5">
    <source>
        <dbReference type="ARBA" id="ARBA00023136"/>
    </source>
</evidence>
<evidence type="ECO:0000256" key="2">
    <source>
        <dbReference type="ARBA" id="ARBA00022448"/>
    </source>
</evidence>
<protein>
    <recommendedName>
        <fullName evidence="7">ABC-2 type transporter transmembrane domain-containing protein</fullName>
    </recommendedName>
</protein>
<feature type="transmembrane region" description="Helical" evidence="6">
    <location>
        <begin position="31"/>
        <end position="51"/>
    </location>
</feature>
<keyword evidence="3 6" id="KW-0812">Transmembrane</keyword>
<sequence>MKSVREFHQSFWPSTWILMKRQTILTKRNHAFLIGRTMIVIIMGFIFASLFDQLDMVDTQVRIIFASMLFLATRHRTSSYVLALSVSQIPLTLLESLVFGSLVYSAGGFANEVGVCLLFELFLMLVILVFLALFFFLVPATPNLSIAKPAAVYSSIKVELVRHCPERKVDPVSVAFKGLWYTVQAPVAPGQSVQSLDLLKGITGYVLPGKIMALMVSTGAGKTTLKDVMAGRKVKGTSAARSCSMISKPPT</sequence>
<reference evidence="8" key="1">
    <citation type="submission" date="2018-10" db="EMBL/GenBank/DDBJ databases">
        <title>Effector identification in a new, highly contiguous assembly of the strawberry crown rot pathogen Phytophthora cactorum.</title>
        <authorList>
            <person name="Armitage A.D."/>
            <person name="Nellist C.F."/>
            <person name="Bates H."/>
            <person name="Vickerstaff R.J."/>
            <person name="Harrison R.J."/>
        </authorList>
    </citation>
    <scope>NUCLEOTIDE SEQUENCE</scope>
    <source>
        <strain evidence="8">4040</strain>
    </source>
</reference>
<dbReference type="InterPro" id="IPR013525">
    <property type="entry name" value="ABC2_TM"/>
</dbReference>
<keyword evidence="2" id="KW-0813">Transport</keyword>
<dbReference type="Gene3D" id="3.40.50.300">
    <property type="entry name" value="P-loop containing nucleotide triphosphate hydrolases"/>
    <property type="match status" value="1"/>
</dbReference>
<dbReference type="AlphaFoldDB" id="A0A8T1CDW5"/>
<dbReference type="GO" id="GO:0140359">
    <property type="term" value="F:ABC-type transporter activity"/>
    <property type="evidence" value="ECO:0007669"/>
    <property type="project" value="InterPro"/>
</dbReference>
<evidence type="ECO:0000313" key="8">
    <source>
        <dbReference type="EMBL" id="KAG2917693.1"/>
    </source>
</evidence>
<dbReference type="PANTHER" id="PTHR19241">
    <property type="entry name" value="ATP-BINDING CASSETTE TRANSPORTER"/>
    <property type="match status" value="1"/>
</dbReference>
<evidence type="ECO:0000256" key="1">
    <source>
        <dbReference type="ARBA" id="ARBA00004141"/>
    </source>
</evidence>
<dbReference type="EMBL" id="RCMK01000650">
    <property type="protein sequence ID" value="KAG2917693.1"/>
    <property type="molecule type" value="Genomic_DNA"/>
</dbReference>
<dbReference type="GO" id="GO:0016020">
    <property type="term" value="C:membrane"/>
    <property type="evidence" value="ECO:0007669"/>
    <property type="project" value="UniProtKB-SubCell"/>
</dbReference>
<evidence type="ECO:0000313" key="9">
    <source>
        <dbReference type="Proteomes" id="UP000736787"/>
    </source>
</evidence>
<proteinExistence type="predicted"/>
<evidence type="ECO:0000256" key="6">
    <source>
        <dbReference type="SAM" id="Phobius"/>
    </source>
</evidence>
<keyword evidence="5 6" id="KW-0472">Membrane</keyword>
<name>A0A8T1CDW5_9STRA</name>
<evidence type="ECO:0000259" key="7">
    <source>
        <dbReference type="Pfam" id="PF01061"/>
    </source>
</evidence>
<comment type="caution">
    <text evidence="8">The sequence shown here is derived from an EMBL/GenBank/DDBJ whole genome shotgun (WGS) entry which is preliminary data.</text>
</comment>
<accession>A0A8T1CDW5</accession>
<evidence type="ECO:0000256" key="3">
    <source>
        <dbReference type="ARBA" id="ARBA00022692"/>
    </source>
</evidence>
<dbReference type="VEuPathDB" id="FungiDB:PC110_g14926"/>
<dbReference type="Proteomes" id="UP000736787">
    <property type="component" value="Unassembled WGS sequence"/>
</dbReference>
<dbReference type="Pfam" id="PF01061">
    <property type="entry name" value="ABC2_membrane"/>
    <property type="match status" value="1"/>
</dbReference>
<organism evidence="8 9">
    <name type="scientific">Phytophthora cactorum</name>
    <dbReference type="NCBI Taxonomy" id="29920"/>
    <lineage>
        <taxon>Eukaryota</taxon>
        <taxon>Sar</taxon>
        <taxon>Stramenopiles</taxon>
        <taxon>Oomycota</taxon>
        <taxon>Peronosporomycetes</taxon>
        <taxon>Peronosporales</taxon>
        <taxon>Peronosporaceae</taxon>
        <taxon>Phytophthora</taxon>
    </lineage>
</organism>
<feature type="transmembrane region" description="Helical" evidence="6">
    <location>
        <begin position="80"/>
        <end position="105"/>
    </location>
</feature>
<evidence type="ECO:0000256" key="4">
    <source>
        <dbReference type="ARBA" id="ARBA00022989"/>
    </source>
</evidence>
<feature type="domain" description="ABC-2 type transporter transmembrane" evidence="7">
    <location>
        <begin position="72"/>
        <end position="147"/>
    </location>
</feature>
<dbReference type="InterPro" id="IPR027417">
    <property type="entry name" value="P-loop_NTPase"/>
</dbReference>
<comment type="subcellular location">
    <subcellularLocation>
        <location evidence="1">Membrane</location>
        <topology evidence="1">Multi-pass membrane protein</topology>
    </subcellularLocation>
</comment>
<feature type="transmembrane region" description="Helical" evidence="6">
    <location>
        <begin position="117"/>
        <end position="138"/>
    </location>
</feature>
<gene>
    <name evidence="8" type="ORF">PC117_g17349</name>
</gene>